<evidence type="ECO:0000259" key="9">
    <source>
        <dbReference type="Pfam" id="PF01420"/>
    </source>
</evidence>
<keyword evidence="4" id="KW-0808">Transferase</keyword>
<feature type="domain" description="DNA methylase adenine-specific" evidence="10">
    <location>
        <begin position="199"/>
        <end position="492"/>
    </location>
</feature>
<dbReference type="PROSITE" id="PS00092">
    <property type="entry name" value="N6_MTASE"/>
    <property type="match status" value="1"/>
</dbReference>
<comment type="similarity">
    <text evidence="1">Belongs to the type-I restriction system S methylase family.</text>
</comment>
<evidence type="ECO:0000256" key="2">
    <source>
        <dbReference type="ARBA" id="ARBA00011900"/>
    </source>
</evidence>
<evidence type="ECO:0000256" key="5">
    <source>
        <dbReference type="ARBA" id="ARBA00022691"/>
    </source>
</evidence>
<keyword evidence="5" id="KW-0949">S-adenosyl-L-methionine</keyword>
<keyword evidence="7" id="KW-0238">DNA-binding</keyword>
<keyword evidence="6" id="KW-0680">Restriction system</keyword>
<evidence type="ECO:0000259" key="10">
    <source>
        <dbReference type="Pfam" id="PF02384"/>
    </source>
</evidence>
<dbReference type="EMBL" id="JBHMCF010000038">
    <property type="protein sequence ID" value="MFB9474540.1"/>
    <property type="molecule type" value="Genomic_DNA"/>
</dbReference>
<dbReference type="Gene3D" id="3.40.50.150">
    <property type="entry name" value="Vaccinia Virus protein VP39"/>
    <property type="match status" value="1"/>
</dbReference>
<dbReference type="SUPFAM" id="SSF53335">
    <property type="entry name" value="S-adenosyl-L-methionine-dependent methyltransferases"/>
    <property type="match status" value="1"/>
</dbReference>
<organism evidence="11 12">
    <name type="scientific">Nonomuraea salmonea</name>
    <dbReference type="NCBI Taxonomy" id="46181"/>
    <lineage>
        <taxon>Bacteria</taxon>
        <taxon>Bacillati</taxon>
        <taxon>Actinomycetota</taxon>
        <taxon>Actinomycetes</taxon>
        <taxon>Streptosporangiales</taxon>
        <taxon>Streptosporangiaceae</taxon>
        <taxon>Nonomuraea</taxon>
    </lineage>
</organism>
<dbReference type="GO" id="GO:0008168">
    <property type="term" value="F:methyltransferase activity"/>
    <property type="evidence" value="ECO:0007669"/>
    <property type="project" value="UniProtKB-KW"/>
</dbReference>
<evidence type="ECO:0000256" key="4">
    <source>
        <dbReference type="ARBA" id="ARBA00022679"/>
    </source>
</evidence>
<evidence type="ECO:0000313" key="11">
    <source>
        <dbReference type="EMBL" id="MFB9474540.1"/>
    </source>
</evidence>
<sequence>MTSPQGFVSRAEIARLAEVKRPAVSNWERRHEDYPRPRLVGGEQLFEVEAVLEWLDQRRIASNALLPNERSGATFGQRFRRNLAGPAAQSPQAQPVSTKRPKTNDLWRTLDQLRGAYDILRYRDLVLSLIFMRAQDRNGWSSVLTGDRSDPASLMTSINNKLGTGDAPPPIAFQVDAKIPSELVEFADVAVDELGGAAAFRTLLDRFAMLEGKRGGEFYTPPSIVRVLVEALAAEAPGTIYDPCCGSGEILLTAALQTPGLAVHGDGLNAEALTLARMNLALHGIDSRLGRQSIDVLSRPGNGDSSYSYIVANPPFGLRGWSREDPALERSWLYGPPPRGNADFAWLQFVLERLAPGGRAAVVMPAGAAFRGGRERVIRQAMVADGCIESVIALPPMLFYNTAIGATIWVLRRSSNPQRELLLVDATGLGRLSQRAQRELSEQDHEVIRAVLTDWRAGVTPAHEALPTAVVTAADLKKNDYDLTPEKYALNEAAARTDDGRQGIETLLRELARLGERSARVDMVMDQMIGRAQILEPPVQELPPGWQEVRLADISELTAGPSARASDDGSVGVVRPRNLVGGRITGSFDRIDEGTAGKLETHRLAEGDILCTRTGVVGRHALVTSAHKGWMCGTGLIRIRPRQGIDPKYLSDYLNSPSVLDWLTRHSAGSVLPSINTRVLGTLPVVLPPAEAQGEIGRVLQALDDKITTHEQIARATAALRDSLYPLLTSGRVSPPE</sequence>
<dbReference type="GO" id="GO:0032259">
    <property type="term" value="P:methylation"/>
    <property type="evidence" value="ECO:0007669"/>
    <property type="project" value="UniProtKB-KW"/>
</dbReference>
<dbReference type="Proteomes" id="UP001589568">
    <property type="component" value="Unassembled WGS sequence"/>
</dbReference>
<dbReference type="InterPro" id="IPR002052">
    <property type="entry name" value="DNA_methylase_N6_adenine_CS"/>
</dbReference>
<dbReference type="CDD" id="cd02440">
    <property type="entry name" value="AdoMet_MTases"/>
    <property type="match status" value="1"/>
</dbReference>
<dbReference type="InterPro" id="IPR029063">
    <property type="entry name" value="SAM-dependent_MTases_sf"/>
</dbReference>
<keyword evidence="12" id="KW-1185">Reference proteome</keyword>
<protein>
    <recommendedName>
        <fullName evidence="2">site-specific DNA-methyltransferase (adenine-specific)</fullName>
        <ecNumber evidence="2">2.1.1.72</ecNumber>
    </recommendedName>
</protein>
<proteinExistence type="inferred from homology"/>
<dbReference type="InterPro" id="IPR003356">
    <property type="entry name" value="DNA_methylase_A-5"/>
</dbReference>
<dbReference type="InterPro" id="IPR051537">
    <property type="entry name" value="DNA_Adenine_Mtase"/>
</dbReference>
<gene>
    <name evidence="11" type="ORF">ACFFR3_34025</name>
</gene>
<dbReference type="InterPro" id="IPR000055">
    <property type="entry name" value="Restrct_endonuc_typeI_TRD"/>
</dbReference>
<keyword evidence="3 11" id="KW-0489">Methyltransferase</keyword>
<evidence type="ECO:0000313" key="12">
    <source>
        <dbReference type="Proteomes" id="UP001589568"/>
    </source>
</evidence>
<comment type="caution">
    <text evidence="11">The sequence shown here is derived from an EMBL/GenBank/DDBJ whole genome shotgun (WGS) entry which is preliminary data.</text>
</comment>
<dbReference type="RefSeq" id="WP_379484468.1">
    <property type="nucleotide sequence ID" value="NZ_JBHMCF010000038.1"/>
</dbReference>
<comment type="catalytic activity">
    <reaction evidence="8">
        <text>a 2'-deoxyadenosine in DNA + S-adenosyl-L-methionine = an N(6)-methyl-2'-deoxyadenosine in DNA + S-adenosyl-L-homocysteine + H(+)</text>
        <dbReference type="Rhea" id="RHEA:15197"/>
        <dbReference type="Rhea" id="RHEA-COMP:12418"/>
        <dbReference type="Rhea" id="RHEA-COMP:12419"/>
        <dbReference type="ChEBI" id="CHEBI:15378"/>
        <dbReference type="ChEBI" id="CHEBI:57856"/>
        <dbReference type="ChEBI" id="CHEBI:59789"/>
        <dbReference type="ChEBI" id="CHEBI:90615"/>
        <dbReference type="ChEBI" id="CHEBI:90616"/>
        <dbReference type="EC" id="2.1.1.72"/>
    </reaction>
</comment>
<dbReference type="PANTHER" id="PTHR42933:SF3">
    <property type="entry name" value="TYPE I RESTRICTION ENZYME MJAVIII METHYLASE SUBUNIT"/>
    <property type="match status" value="1"/>
</dbReference>
<dbReference type="EC" id="2.1.1.72" evidence="2"/>
<dbReference type="CDD" id="cd16961">
    <property type="entry name" value="RMtype1_S_TRD-CR_like"/>
    <property type="match status" value="1"/>
</dbReference>
<dbReference type="SUPFAM" id="SSF116734">
    <property type="entry name" value="DNA methylase specificity domain"/>
    <property type="match status" value="1"/>
</dbReference>
<dbReference type="InterPro" id="IPR036388">
    <property type="entry name" value="WH-like_DNA-bd_sf"/>
</dbReference>
<evidence type="ECO:0000256" key="6">
    <source>
        <dbReference type="ARBA" id="ARBA00022747"/>
    </source>
</evidence>
<dbReference type="Gene3D" id="3.90.220.20">
    <property type="entry name" value="DNA methylase specificity domains"/>
    <property type="match status" value="1"/>
</dbReference>
<evidence type="ECO:0000256" key="8">
    <source>
        <dbReference type="ARBA" id="ARBA00047942"/>
    </source>
</evidence>
<evidence type="ECO:0000256" key="3">
    <source>
        <dbReference type="ARBA" id="ARBA00022603"/>
    </source>
</evidence>
<dbReference type="InterPro" id="IPR044946">
    <property type="entry name" value="Restrct_endonuc_typeI_TRD_sf"/>
</dbReference>
<dbReference type="Gene3D" id="1.10.10.10">
    <property type="entry name" value="Winged helix-like DNA-binding domain superfamily/Winged helix DNA-binding domain"/>
    <property type="match status" value="1"/>
</dbReference>
<evidence type="ECO:0000256" key="1">
    <source>
        <dbReference type="ARBA" id="ARBA00010923"/>
    </source>
</evidence>
<dbReference type="Pfam" id="PF01420">
    <property type="entry name" value="Methylase_S"/>
    <property type="match status" value="1"/>
</dbReference>
<dbReference type="PRINTS" id="PR00507">
    <property type="entry name" value="N12N6MTFRASE"/>
</dbReference>
<dbReference type="Pfam" id="PF02384">
    <property type="entry name" value="N6_Mtase"/>
    <property type="match status" value="1"/>
</dbReference>
<reference evidence="11 12" key="1">
    <citation type="submission" date="2024-09" db="EMBL/GenBank/DDBJ databases">
        <authorList>
            <person name="Sun Q."/>
            <person name="Mori K."/>
        </authorList>
    </citation>
    <scope>NUCLEOTIDE SEQUENCE [LARGE SCALE GENOMIC DNA]</scope>
    <source>
        <strain evidence="11 12">JCM 3324</strain>
    </source>
</reference>
<dbReference type="PANTHER" id="PTHR42933">
    <property type="entry name" value="SLR6095 PROTEIN"/>
    <property type="match status" value="1"/>
</dbReference>
<accession>A0ABV5NW42</accession>
<feature type="domain" description="Type I restriction modification DNA specificity" evidence="9">
    <location>
        <begin position="545"/>
        <end position="713"/>
    </location>
</feature>
<name>A0ABV5NW42_9ACTN</name>
<evidence type="ECO:0000256" key="7">
    <source>
        <dbReference type="ARBA" id="ARBA00023125"/>
    </source>
</evidence>